<sequence>MIALIFSGRIKSFEKCYSQFKKNILEPLKNHEIHSFLSHNSKNELSNIDDFKEKYNVKAFENCELDLAPYKSVLPLHRFFTSSYGTLYLHYHKLRAFNLMTTYAKEKNIKYDFIIHLRADVFYESPLAVHGNFDDNTLYIPSQNDNAGLNDQFALGNYKSMKYYCSLFNHIMNLCANTKVGYHSETYNLFYLLKCNIVRFTLKTSLSPDRYDKINTITNVANDKVSVNIKSPLQQPFVNGK</sequence>
<organism evidence="2">
    <name type="scientific">viral metagenome</name>
    <dbReference type="NCBI Taxonomy" id="1070528"/>
    <lineage>
        <taxon>unclassified sequences</taxon>
        <taxon>metagenomes</taxon>
        <taxon>organismal metagenomes</taxon>
    </lineage>
</organism>
<dbReference type="PANTHER" id="PTHR35112">
    <property type="entry name" value="OS08G0360500 PROTEIN"/>
    <property type="match status" value="1"/>
</dbReference>
<evidence type="ECO:0000313" key="2">
    <source>
        <dbReference type="EMBL" id="QHU08443.1"/>
    </source>
</evidence>
<protein>
    <recommendedName>
        <fullName evidence="1">DUF7796 domain-containing protein</fullName>
    </recommendedName>
</protein>
<reference evidence="2" key="1">
    <citation type="journal article" date="2020" name="Nature">
        <title>Giant virus diversity and host interactions through global metagenomics.</title>
        <authorList>
            <person name="Schulz F."/>
            <person name="Roux S."/>
            <person name="Paez-Espino D."/>
            <person name="Jungbluth S."/>
            <person name="Walsh D.A."/>
            <person name="Denef V.J."/>
            <person name="McMahon K.D."/>
            <person name="Konstantinidis K.T."/>
            <person name="Eloe-Fadrosh E.A."/>
            <person name="Kyrpides N.C."/>
            <person name="Woyke T."/>
        </authorList>
    </citation>
    <scope>NUCLEOTIDE SEQUENCE</scope>
    <source>
        <strain evidence="2">GVMAG-S-1062768-28</strain>
    </source>
</reference>
<name>A0A6C0JSU7_9ZZZZ</name>
<feature type="domain" description="DUF7796" evidence="1">
    <location>
        <begin position="2"/>
        <end position="186"/>
    </location>
</feature>
<dbReference type="PANTHER" id="PTHR35112:SF1">
    <property type="entry name" value="RING_FYVE_PHD ZINC FINGER SUPERFAMILY PROTEIN"/>
    <property type="match status" value="1"/>
</dbReference>
<dbReference type="Pfam" id="PF25072">
    <property type="entry name" value="DUF7796"/>
    <property type="match status" value="1"/>
</dbReference>
<proteinExistence type="predicted"/>
<dbReference type="AlphaFoldDB" id="A0A6C0JSU7"/>
<evidence type="ECO:0000259" key="1">
    <source>
        <dbReference type="Pfam" id="PF25072"/>
    </source>
</evidence>
<dbReference type="EMBL" id="MN740696">
    <property type="protein sequence ID" value="QHU08443.1"/>
    <property type="molecule type" value="Genomic_DNA"/>
</dbReference>
<accession>A0A6C0JSU7</accession>
<dbReference type="InterPro" id="IPR056698">
    <property type="entry name" value="DUF7796"/>
</dbReference>